<feature type="domain" description="Photolyase/cryptochrome alpha/beta" evidence="2">
    <location>
        <begin position="80"/>
        <end position="235"/>
    </location>
</feature>
<dbReference type="GO" id="GO:0003677">
    <property type="term" value="F:DNA binding"/>
    <property type="evidence" value="ECO:0007669"/>
    <property type="project" value="TreeGrafter"/>
</dbReference>
<name>A0A0G4G8N3_VITBC</name>
<dbReference type="InterPro" id="IPR002081">
    <property type="entry name" value="Cryptochrome/DNA_photolyase_1"/>
</dbReference>
<protein>
    <recommendedName>
        <fullName evidence="2">Photolyase/cryptochrome alpha/beta domain-containing protein</fullName>
    </recommendedName>
</protein>
<gene>
    <name evidence="3" type="ORF">Vbra_17209</name>
</gene>
<dbReference type="PANTHER" id="PTHR11455:SF9">
    <property type="entry name" value="CRYPTOCHROME CIRCADIAN CLOCK 5 ISOFORM X1"/>
    <property type="match status" value="1"/>
</dbReference>
<evidence type="ECO:0000313" key="4">
    <source>
        <dbReference type="Proteomes" id="UP000041254"/>
    </source>
</evidence>
<dbReference type="PROSITE" id="PS51645">
    <property type="entry name" value="PHR_CRY_ALPHA_BETA"/>
    <property type="match status" value="1"/>
</dbReference>
<keyword evidence="4" id="KW-1185">Reference proteome</keyword>
<dbReference type="Proteomes" id="UP000041254">
    <property type="component" value="Unassembled WGS sequence"/>
</dbReference>
<dbReference type="SUPFAM" id="SSF52425">
    <property type="entry name" value="Cryptochrome/photolyase, N-terminal domain"/>
    <property type="match status" value="1"/>
</dbReference>
<dbReference type="GO" id="GO:0071949">
    <property type="term" value="F:FAD binding"/>
    <property type="evidence" value="ECO:0007669"/>
    <property type="project" value="TreeGrafter"/>
</dbReference>
<dbReference type="Gene3D" id="3.40.50.620">
    <property type="entry name" value="HUPs"/>
    <property type="match status" value="1"/>
</dbReference>
<proteinExistence type="inferred from homology"/>
<dbReference type="GO" id="GO:0003904">
    <property type="term" value="F:deoxyribodipyrimidine photo-lyase activity"/>
    <property type="evidence" value="ECO:0007669"/>
    <property type="project" value="TreeGrafter"/>
</dbReference>
<dbReference type="PhylomeDB" id="A0A0G4G8N3"/>
<comment type="similarity">
    <text evidence="1">Belongs to the DNA photolyase class-1 family.</text>
</comment>
<dbReference type="InterPro" id="IPR014729">
    <property type="entry name" value="Rossmann-like_a/b/a_fold"/>
</dbReference>
<evidence type="ECO:0000313" key="3">
    <source>
        <dbReference type="EMBL" id="CEM24732.1"/>
    </source>
</evidence>
<evidence type="ECO:0000256" key="1">
    <source>
        <dbReference type="ARBA" id="ARBA00005862"/>
    </source>
</evidence>
<organism evidence="3 4">
    <name type="scientific">Vitrella brassicaformis (strain CCMP3155)</name>
    <dbReference type="NCBI Taxonomy" id="1169540"/>
    <lineage>
        <taxon>Eukaryota</taxon>
        <taxon>Sar</taxon>
        <taxon>Alveolata</taxon>
        <taxon>Colpodellida</taxon>
        <taxon>Vitrellaceae</taxon>
        <taxon>Vitrella</taxon>
    </lineage>
</organism>
<dbReference type="STRING" id="1169540.A0A0G4G8N3"/>
<dbReference type="EMBL" id="CDMY01000589">
    <property type="protein sequence ID" value="CEM24732.1"/>
    <property type="molecule type" value="Genomic_DNA"/>
</dbReference>
<dbReference type="SUPFAM" id="SSF48173">
    <property type="entry name" value="Cryptochrome/photolyase FAD-binding domain"/>
    <property type="match status" value="1"/>
</dbReference>
<dbReference type="InterPro" id="IPR036155">
    <property type="entry name" value="Crypto/Photolyase_N_sf"/>
</dbReference>
<dbReference type="VEuPathDB" id="CryptoDB:Vbra_17209"/>
<dbReference type="Gene3D" id="1.25.40.80">
    <property type="match status" value="1"/>
</dbReference>
<dbReference type="Pfam" id="PF00875">
    <property type="entry name" value="DNA_photolyase"/>
    <property type="match status" value="1"/>
</dbReference>
<reference evidence="3 4" key="1">
    <citation type="submission" date="2014-11" db="EMBL/GenBank/DDBJ databases">
        <authorList>
            <person name="Zhu J."/>
            <person name="Qi W."/>
            <person name="Song R."/>
        </authorList>
    </citation>
    <scope>NUCLEOTIDE SEQUENCE [LARGE SCALE GENOMIC DNA]</scope>
</reference>
<dbReference type="AlphaFoldDB" id="A0A0G4G8N3"/>
<dbReference type="InParanoid" id="A0A0G4G8N3"/>
<dbReference type="InterPro" id="IPR006050">
    <property type="entry name" value="DNA_photolyase_N"/>
</dbReference>
<evidence type="ECO:0000259" key="2">
    <source>
        <dbReference type="PROSITE" id="PS51645"/>
    </source>
</evidence>
<dbReference type="InterPro" id="IPR036134">
    <property type="entry name" value="Crypto/Photolyase_FAD-like_sf"/>
</dbReference>
<accession>A0A0G4G8N3</accession>
<sequence length="577" mass="65492">MQLFGLIAPVTGLVTASLGSEAFQSVHLPRWLRLREAYAGIQRHSSARGELDYSLITDTASAADERDDIQPERPIFKPKNRIVVWFRNDLRVHDNPLLTAAADLLQQQGEDKVEVLPIYCITQQDLEPAPWEENPRLLARGRFLIEALTELKNRLRELGSDLLIVISDPHRFIPHLFNTRHETDPGVWPGPSLAGAVLSTKGVFEDENVFEDKLANELRRLPTRPPLQLRWDRSLYPIEEVADLYRRVGQPFTNVRALNNGVRRKGLTPPEPLPPIDKGAIGRVPRLEPFVWDALGGSYEYFPTTDTLPWGVEERYEGPPIENVVMAETPAEPMKPGGESGGLRLLEHYVWVGESVDPTDRRSHPVFNMGDSAWKIARWLGLGCVSPRLAWKELLSRQQETGLDPMRHWLGRELLIRDDLIFRYMAECEDRLAVRGLTPPEPIIPYLKALERIDRNRQDVYGSPSFDTNLTRIAAAPGELSLVHADADTYRPICLWLTSIYKPGTVNERTHGHYMFMPGEYRSTVDSTDMYGEDDIMTILRLRQMEKDMREGGRGGVKRGAVEPARAKELKIGSGKW</sequence>
<dbReference type="PANTHER" id="PTHR11455">
    <property type="entry name" value="CRYPTOCHROME"/>
    <property type="match status" value="1"/>
</dbReference>